<evidence type="ECO:0000313" key="3">
    <source>
        <dbReference type="Proteomes" id="UP000037460"/>
    </source>
</evidence>
<name>A0A0M0K3B6_9EUKA</name>
<dbReference type="EMBL" id="JWZX01001659">
    <property type="protein sequence ID" value="KOO32878.1"/>
    <property type="molecule type" value="Genomic_DNA"/>
</dbReference>
<organism evidence="2 3">
    <name type="scientific">Chrysochromulina tobinii</name>
    <dbReference type="NCBI Taxonomy" id="1460289"/>
    <lineage>
        <taxon>Eukaryota</taxon>
        <taxon>Haptista</taxon>
        <taxon>Haptophyta</taxon>
        <taxon>Prymnesiophyceae</taxon>
        <taxon>Prymnesiales</taxon>
        <taxon>Chrysochromulinaceae</taxon>
        <taxon>Chrysochromulina</taxon>
    </lineage>
</organism>
<dbReference type="AlphaFoldDB" id="A0A0M0K3B6"/>
<evidence type="ECO:0000313" key="2">
    <source>
        <dbReference type="EMBL" id="KOO32878.1"/>
    </source>
</evidence>
<protein>
    <submittedName>
        <fullName evidence="2">Uncharacterized protein</fullName>
    </submittedName>
</protein>
<gene>
    <name evidence="2" type="ORF">Ctob_012968</name>
</gene>
<dbReference type="Proteomes" id="UP000037460">
    <property type="component" value="Unassembled WGS sequence"/>
</dbReference>
<sequence>TIIGLAARRLGGNWSTRDFESDIRRQQEEERLWALKKGRAPASSSLDAWTEVPTPAPVAATPAPWIELQHAPFESSAKRCESPGFAFRPGSPLLSTSEVSNREIAFLTRYSRRNNSSSAPVRSSPLGMNSVGPPCGARTSIPDRLLTPGPGTYEVDTRKAMASITAHAAELPSPCFRSRTGRFGGHLDTFGGADPLNLYPGAQAPRDRTPWQSPDATSFRRGRGLMSMAPQP</sequence>
<keyword evidence="3" id="KW-1185">Reference proteome</keyword>
<comment type="caution">
    <text evidence="2">The sequence shown here is derived from an EMBL/GenBank/DDBJ whole genome shotgun (WGS) entry which is preliminary data.</text>
</comment>
<feature type="region of interest" description="Disordered" evidence="1">
    <location>
        <begin position="201"/>
        <end position="232"/>
    </location>
</feature>
<accession>A0A0M0K3B6</accession>
<evidence type="ECO:0000256" key="1">
    <source>
        <dbReference type="SAM" id="MobiDB-lite"/>
    </source>
</evidence>
<reference evidence="3" key="1">
    <citation type="journal article" date="2015" name="PLoS Genet.">
        <title>Genome Sequence and Transcriptome Analyses of Chrysochromulina tobin: Metabolic Tools for Enhanced Algal Fitness in the Prominent Order Prymnesiales (Haptophyceae).</title>
        <authorList>
            <person name="Hovde B.T."/>
            <person name="Deodato C.R."/>
            <person name="Hunsperger H.M."/>
            <person name="Ryken S.A."/>
            <person name="Yost W."/>
            <person name="Jha R.K."/>
            <person name="Patterson J."/>
            <person name="Monnat R.J. Jr."/>
            <person name="Barlow S.B."/>
            <person name="Starkenburg S.R."/>
            <person name="Cattolico R.A."/>
        </authorList>
    </citation>
    <scope>NUCLEOTIDE SEQUENCE</scope>
    <source>
        <strain evidence="3">CCMP291</strain>
    </source>
</reference>
<proteinExistence type="predicted"/>
<feature type="non-terminal residue" evidence="2">
    <location>
        <position position="1"/>
    </location>
</feature>